<keyword evidence="1" id="KW-1133">Transmembrane helix</keyword>
<evidence type="ECO:0000256" key="1">
    <source>
        <dbReference type="SAM" id="Phobius"/>
    </source>
</evidence>
<dbReference type="Proteomes" id="UP001212997">
    <property type="component" value="Unassembled WGS sequence"/>
</dbReference>
<name>A0AAD5UQB5_9APHY</name>
<sequence length="114" mass="12543">MDDLARNENTLAPLGAMASAVDGFLATIVFARDVNHQDMPEIRYEAMECIGMADDWPGISYADAKERETNNYLPSVHNIQLLKPIHDLAHSISTPIAALITDSSERTTGARLYP</sequence>
<reference evidence="2" key="1">
    <citation type="submission" date="2022-07" db="EMBL/GenBank/DDBJ databases">
        <title>Genome Sequence of Physisporinus lineatus.</title>
        <authorList>
            <person name="Buettner E."/>
        </authorList>
    </citation>
    <scope>NUCLEOTIDE SEQUENCE</scope>
    <source>
        <strain evidence="2">VT162</strain>
    </source>
</reference>
<comment type="caution">
    <text evidence="2">The sequence shown here is derived from an EMBL/GenBank/DDBJ whole genome shotgun (WGS) entry which is preliminary data.</text>
</comment>
<keyword evidence="1" id="KW-0812">Transmembrane</keyword>
<gene>
    <name evidence="2" type="ORF">NLI96_g12205</name>
</gene>
<dbReference type="EMBL" id="JANAWD010000964">
    <property type="protein sequence ID" value="KAJ3474876.1"/>
    <property type="molecule type" value="Genomic_DNA"/>
</dbReference>
<protein>
    <submittedName>
        <fullName evidence="2">Uncharacterized protein</fullName>
    </submittedName>
</protein>
<feature type="transmembrane region" description="Helical" evidence="1">
    <location>
        <begin position="12"/>
        <end position="31"/>
    </location>
</feature>
<evidence type="ECO:0000313" key="3">
    <source>
        <dbReference type="Proteomes" id="UP001212997"/>
    </source>
</evidence>
<dbReference type="AlphaFoldDB" id="A0AAD5UQB5"/>
<evidence type="ECO:0000313" key="2">
    <source>
        <dbReference type="EMBL" id="KAJ3474876.1"/>
    </source>
</evidence>
<keyword evidence="1" id="KW-0472">Membrane</keyword>
<accession>A0AAD5UQB5</accession>
<organism evidence="2 3">
    <name type="scientific">Meripilus lineatus</name>
    <dbReference type="NCBI Taxonomy" id="2056292"/>
    <lineage>
        <taxon>Eukaryota</taxon>
        <taxon>Fungi</taxon>
        <taxon>Dikarya</taxon>
        <taxon>Basidiomycota</taxon>
        <taxon>Agaricomycotina</taxon>
        <taxon>Agaricomycetes</taxon>
        <taxon>Polyporales</taxon>
        <taxon>Meripilaceae</taxon>
        <taxon>Meripilus</taxon>
    </lineage>
</organism>
<keyword evidence="3" id="KW-1185">Reference proteome</keyword>
<proteinExistence type="predicted"/>